<dbReference type="Pfam" id="PF01261">
    <property type="entry name" value="AP_endonuc_2"/>
    <property type="match status" value="1"/>
</dbReference>
<feature type="region of interest" description="Disordered" evidence="2">
    <location>
        <begin position="1"/>
        <end position="35"/>
    </location>
</feature>
<evidence type="ECO:0000256" key="1">
    <source>
        <dbReference type="ARBA" id="ARBA00023277"/>
    </source>
</evidence>
<dbReference type="InterPro" id="IPR050312">
    <property type="entry name" value="IolE/XylAMocC-like"/>
</dbReference>
<dbReference type="EMBL" id="JACCFY010000001">
    <property type="protein sequence ID" value="NYJ78790.1"/>
    <property type="molecule type" value="Genomic_DNA"/>
</dbReference>
<keyword evidence="5" id="KW-1185">Reference proteome</keyword>
<evidence type="ECO:0000256" key="2">
    <source>
        <dbReference type="SAM" id="MobiDB-lite"/>
    </source>
</evidence>
<keyword evidence="1" id="KW-0119">Carbohydrate metabolism</keyword>
<feature type="compositionally biased region" description="Low complexity" evidence="2">
    <location>
        <begin position="1"/>
        <end position="22"/>
    </location>
</feature>
<comment type="caution">
    <text evidence="4">The sequence shown here is derived from an EMBL/GenBank/DDBJ whole genome shotgun (WGS) entry which is preliminary data.</text>
</comment>
<dbReference type="Proteomes" id="UP000535437">
    <property type="component" value="Unassembled WGS sequence"/>
</dbReference>
<dbReference type="RefSeq" id="WP_179542087.1">
    <property type="nucleotide sequence ID" value="NZ_BAAALL010000001.1"/>
</dbReference>
<dbReference type="PANTHER" id="PTHR12110:SF41">
    <property type="entry name" value="INOSOSE DEHYDRATASE"/>
    <property type="match status" value="1"/>
</dbReference>
<feature type="compositionally biased region" description="Polar residues" evidence="2">
    <location>
        <begin position="23"/>
        <end position="35"/>
    </location>
</feature>
<evidence type="ECO:0000313" key="5">
    <source>
        <dbReference type="Proteomes" id="UP000535437"/>
    </source>
</evidence>
<dbReference type="GO" id="GO:0050114">
    <property type="term" value="F:myo-inosose-2 dehydratase activity"/>
    <property type="evidence" value="ECO:0007669"/>
    <property type="project" value="UniProtKB-EC"/>
</dbReference>
<dbReference type="PANTHER" id="PTHR12110">
    <property type="entry name" value="HYDROXYPYRUVATE ISOMERASE"/>
    <property type="match status" value="1"/>
</dbReference>
<name>A0A7Z0GMT8_9MICC</name>
<dbReference type="InterPro" id="IPR036237">
    <property type="entry name" value="Xyl_isomerase-like_sf"/>
</dbReference>
<proteinExistence type="predicted"/>
<evidence type="ECO:0000259" key="3">
    <source>
        <dbReference type="Pfam" id="PF01261"/>
    </source>
</evidence>
<dbReference type="EC" id="4.2.1.44" evidence="4"/>
<organism evidence="4 5">
    <name type="scientific">Nesterenkonia xinjiangensis</name>
    <dbReference type="NCBI Taxonomy" id="225327"/>
    <lineage>
        <taxon>Bacteria</taxon>
        <taxon>Bacillati</taxon>
        <taxon>Actinomycetota</taxon>
        <taxon>Actinomycetes</taxon>
        <taxon>Micrococcales</taxon>
        <taxon>Micrococcaceae</taxon>
        <taxon>Nesterenkonia</taxon>
    </lineage>
</organism>
<keyword evidence="4" id="KW-0456">Lyase</keyword>
<sequence length="335" mass="36925">MTRPAAPAAVAVEEAEVTTTPARTPSTAEDGTTSPVLVGTAPDSWGVWFPDDPQQTPWERFLDEVVEAGYHWIELGPYGYLPTDASRLADELSARDLKVSAGTVFTAFHRAGADERQATWDQIHQVAELTAAVGGEHIVVIPAMWRDDVTGEAVEPGTLDSDGWRRLAAGHDELGAVLEEKYGLAQQFHSHADSHVCSMDEILRFLEETDPQRVSLCLDTGHAEYGGASSAELIRRHPDRIGYLHLKQIDPKIMEVVRRDDLTWAAANKAGVMVEPPAGLPDLSVVIDELERLDRSFFGIVEQDMYPVESFDVPLPIATRTRRYLCGCGSRTRIR</sequence>
<reference evidence="4 5" key="1">
    <citation type="submission" date="2020-07" db="EMBL/GenBank/DDBJ databases">
        <title>Sequencing the genomes of 1000 actinobacteria strains.</title>
        <authorList>
            <person name="Klenk H.-P."/>
        </authorList>
    </citation>
    <scope>NUCLEOTIDE SEQUENCE [LARGE SCALE GENOMIC DNA]</scope>
    <source>
        <strain evidence="4 5">DSM 15475</strain>
    </source>
</reference>
<evidence type="ECO:0000313" key="4">
    <source>
        <dbReference type="EMBL" id="NYJ78790.1"/>
    </source>
</evidence>
<dbReference type="SUPFAM" id="SSF51658">
    <property type="entry name" value="Xylose isomerase-like"/>
    <property type="match status" value="1"/>
</dbReference>
<dbReference type="AlphaFoldDB" id="A0A7Z0GMT8"/>
<dbReference type="InterPro" id="IPR013022">
    <property type="entry name" value="Xyl_isomerase-like_TIM-brl"/>
</dbReference>
<dbReference type="Gene3D" id="3.20.20.150">
    <property type="entry name" value="Divalent-metal-dependent TIM barrel enzymes"/>
    <property type="match status" value="1"/>
</dbReference>
<gene>
    <name evidence="4" type="ORF">HNR09_002201</name>
</gene>
<accession>A0A7Z0GMT8</accession>
<feature type="domain" description="Xylose isomerase-like TIM barrel" evidence="3">
    <location>
        <begin position="62"/>
        <end position="255"/>
    </location>
</feature>
<protein>
    <submittedName>
        <fullName evidence="4">Inosose dehydratase</fullName>
        <ecNumber evidence="4">4.2.1.44</ecNumber>
    </submittedName>
</protein>